<proteinExistence type="predicted"/>
<name>A0AA89ANW3_9ASTE</name>
<evidence type="ECO:0000313" key="5">
    <source>
        <dbReference type="Proteomes" id="UP001188597"/>
    </source>
</evidence>
<dbReference type="FunFam" id="1.25.40.10:FF:000225">
    <property type="entry name" value="Protein SMG7"/>
    <property type="match status" value="1"/>
</dbReference>
<keyword evidence="5" id="KW-1185">Reference proteome</keyword>
<evidence type="ECO:0000313" key="4">
    <source>
        <dbReference type="EMBL" id="KAK3007141.1"/>
    </source>
</evidence>
<dbReference type="Pfam" id="PF10373">
    <property type="entry name" value="EST1_DNA_bind"/>
    <property type="match status" value="1"/>
</dbReference>
<protein>
    <submittedName>
        <fullName evidence="4">Uncharacterized protein</fullName>
    </submittedName>
</protein>
<evidence type="ECO:0000259" key="3">
    <source>
        <dbReference type="Pfam" id="PF10374"/>
    </source>
</evidence>
<reference evidence="4" key="1">
    <citation type="submission" date="2022-12" db="EMBL/GenBank/DDBJ databases">
        <title>Draft genome assemblies for two species of Escallonia (Escalloniales).</title>
        <authorList>
            <person name="Chanderbali A."/>
            <person name="Dervinis C."/>
            <person name="Anghel I."/>
            <person name="Soltis D."/>
            <person name="Soltis P."/>
            <person name="Zapata F."/>
        </authorList>
    </citation>
    <scope>NUCLEOTIDE SEQUENCE</scope>
    <source>
        <strain evidence="4">UCBG64.0493</strain>
        <tissue evidence="4">Leaf</tissue>
    </source>
</reference>
<sequence>MDLQLPIGQVTYILPMREDCCIIRKFIKRVKFLTLKLSSYQVTDGEKQLWALIHSKGLLHKEIQDLYRKVRTGYEIIILNHEVVELQDVEFCLWKLHYKHIDEYRRRIRQTGAKSETNKSETVQNNVDGHMEGFYSFLSEAIEFYKELVAKFRRRYRLVREPLLYEKVASSCSVEAARLHKCQFACHRFFVCLGDLARYRELCKKSQTPNCRWSVSATFYFEATRIYPDSGNAQNQLALLATYVGDDFLALYHCVRSLALKEPFPDAWDNLMLLLEKNRSSDLHSLSSKVHFDFLKPHGESFSETKSEANSVSSNNKELEATGSIFSGKTELWSLLVRMTSFFLIKSRYSNAADYTSIIKFYTNLNSDVLVWFFCFA</sequence>
<comment type="caution">
    <text evidence="4">The sequence shown here is derived from an EMBL/GenBank/DDBJ whole genome shotgun (WGS) entry which is preliminary data.</text>
</comment>
<feature type="domain" description="DNA/RNA-binding" evidence="2">
    <location>
        <begin position="217"/>
        <end position="352"/>
    </location>
</feature>
<feature type="domain" description="Telomerase activating protein Est1-like N-terminal" evidence="3">
    <location>
        <begin position="89"/>
        <end position="203"/>
    </location>
</feature>
<dbReference type="InterPro" id="IPR018834">
    <property type="entry name" value="DNA/RNA-bd_Est1-type"/>
</dbReference>
<dbReference type="PANTHER" id="PTHR15696">
    <property type="entry name" value="SMG-7 SUPPRESSOR WITH MORPHOLOGICAL EFFECT ON GENITALIA PROTEIN 7"/>
    <property type="match status" value="1"/>
</dbReference>
<accession>A0AA89ANW3</accession>
<dbReference type="GO" id="GO:0005697">
    <property type="term" value="C:telomerase holoenzyme complex"/>
    <property type="evidence" value="ECO:0007669"/>
    <property type="project" value="TreeGrafter"/>
</dbReference>
<dbReference type="Pfam" id="PF10374">
    <property type="entry name" value="EST1"/>
    <property type="match status" value="1"/>
</dbReference>
<organism evidence="4 5">
    <name type="scientific">Escallonia herrerae</name>
    <dbReference type="NCBI Taxonomy" id="1293975"/>
    <lineage>
        <taxon>Eukaryota</taxon>
        <taxon>Viridiplantae</taxon>
        <taxon>Streptophyta</taxon>
        <taxon>Embryophyta</taxon>
        <taxon>Tracheophyta</taxon>
        <taxon>Spermatophyta</taxon>
        <taxon>Magnoliopsida</taxon>
        <taxon>eudicotyledons</taxon>
        <taxon>Gunneridae</taxon>
        <taxon>Pentapetalae</taxon>
        <taxon>asterids</taxon>
        <taxon>campanulids</taxon>
        <taxon>Escalloniales</taxon>
        <taxon>Escalloniaceae</taxon>
        <taxon>Escallonia</taxon>
    </lineage>
</organism>
<dbReference type="GO" id="GO:0042162">
    <property type="term" value="F:telomeric DNA binding"/>
    <property type="evidence" value="ECO:0007669"/>
    <property type="project" value="TreeGrafter"/>
</dbReference>
<dbReference type="Proteomes" id="UP001188597">
    <property type="component" value="Unassembled WGS sequence"/>
</dbReference>
<dbReference type="GO" id="GO:0000184">
    <property type="term" value="P:nuclear-transcribed mRNA catabolic process, nonsense-mediated decay"/>
    <property type="evidence" value="ECO:0007669"/>
    <property type="project" value="TreeGrafter"/>
</dbReference>
<evidence type="ECO:0000259" key="2">
    <source>
        <dbReference type="Pfam" id="PF10373"/>
    </source>
</evidence>
<dbReference type="PANTHER" id="PTHR15696:SF0">
    <property type="entry name" value="TELOMERASE-BINDING PROTEIN EST1A"/>
    <property type="match status" value="1"/>
</dbReference>
<dbReference type="EMBL" id="JAVXUP010001902">
    <property type="protein sequence ID" value="KAK3007141.1"/>
    <property type="molecule type" value="Genomic_DNA"/>
</dbReference>
<keyword evidence="1" id="KW-0677">Repeat</keyword>
<dbReference type="Gene3D" id="1.25.40.10">
    <property type="entry name" value="Tetratricopeptide repeat domain"/>
    <property type="match status" value="1"/>
</dbReference>
<dbReference type="InterPro" id="IPR045153">
    <property type="entry name" value="Est1/Ebs1-like"/>
</dbReference>
<dbReference type="InterPro" id="IPR011990">
    <property type="entry name" value="TPR-like_helical_dom_sf"/>
</dbReference>
<gene>
    <name evidence="4" type="ORF">RJ639_016698</name>
</gene>
<dbReference type="SUPFAM" id="SSF48452">
    <property type="entry name" value="TPR-like"/>
    <property type="match status" value="1"/>
</dbReference>
<dbReference type="GO" id="GO:0070034">
    <property type="term" value="F:telomerase RNA binding"/>
    <property type="evidence" value="ECO:0007669"/>
    <property type="project" value="TreeGrafter"/>
</dbReference>
<evidence type="ECO:0000256" key="1">
    <source>
        <dbReference type="ARBA" id="ARBA00022737"/>
    </source>
</evidence>
<dbReference type="InterPro" id="IPR019458">
    <property type="entry name" value="Est1-like_N"/>
</dbReference>
<dbReference type="AlphaFoldDB" id="A0AA89ANW3"/>